<evidence type="ECO:0000259" key="6">
    <source>
        <dbReference type="Pfam" id="PF08281"/>
    </source>
</evidence>
<keyword evidence="2" id="KW-0731">Sigma factor</keyword>
<dbReference type="InterPro" id="IPR036388">
    <property type="entry name" value="WH-like_DNA-bd_sf"/>
</dbReference>
<evidence type="ECO:0000313" key="7">
    <source>
        <dbReference type="EMBL" id="KIL46703.1"/>
    </source>
</evidence>
<dbReference type="EMBL" id="JXRQ01000025">
    <property type="protein sequence ID" value="KIL46703.1"/>
    <property type="molecule type" value="Genomic_DNA"/>
</dbReference>
<dbReference type="Pfam" id="PF08281">
    <property type="entry name" value="Sigma70_r4_2"/>
    <property type="match status" value="1"/>
</dbReference>
<dbReference type="Gene3D" id="1.10.10.10">
    <property type="entry name" value="Winged helix-like DNA-binding domain superfamily/Winged helix DNA-binding domain"/>
    <property type="match status" value="1"/>
</dbReference>
<reference evidence="7 8" key="1">
    <citation type="submission" date="2015-01" db="EMBL/GenBank/DDBJ databases">
        <title>Genome sequence of Jeotgalibacillus alimentarius.</title>
        <authorList>
            <person name="Goh K.M."/>
            <person name="Chan K.-G."/>
            <person name="Yaakop A.S."/>
            <person name="Ee R."/>
            <person name="Gan H.M."/>
            <person name="Chan C.S."/>
        </authorList>
    </citation>
    <scope>NUCLEOTIDE SEQUENCE [LARGE SCALE GENOMIC DNA]</scope>
    <source>
        <strain evidence="7 8">YKJ-13</strain>
    </source>
</reference>
<organism evidence="7 8">
    <name type="scientific">Jeotgalibacillus alimentarius</name>
    <dbReference type="NCBI Taxonomy" id="135826"/>
    <lineage>
        <taxon>Bacteria</taxon>
        <taxon>Bacillati</taxon>
        <taxon>Bacillota</taxon>
        <taxon>Bacilli</taxon>
        <taxon>Bacillales</taxon>
        <taxon>Caryophanaceae</taxon>
        <taxon>Jeotgalibacillus</taxon>
    </lineage>
</organism>
<dbReference type="SUPFAM" id="SSF88659">
    <property type="entry name" value="Sigma3 and sigma4 domains of RNA polymerase sigma factors"/>
    <property type="match status" value="1"/>
</dbReference>
<dbReference type="InterPro" id="IPR013325">
    <property type="entry name" value="RNA_pol_sigma_r2"/>
</dbReference>
<dbReference type="InterPro" id="IPR007627">
    <property type="entry name" value="RNA_pol_sigma70_r2"/>
</dbReference>
<keyword evidence="3" id="KW-0238">DNA-binding</keyword>
<dbReference type="STRING" id="135826.KP77_28300"/>
<gene>
    <name evidence="7" type="ORF">KP77_28300</name>
</gene>
<evidence type="ECO:0000259" key="5">
    <source>
        <dbReference type="Pfam" id="PF04542"/>
    </source>
</evidence>
<dbReference type="GO" id="GO:0006352">
    <property type="term" value="P:DNA-templated transcription initiation"/>
    <property type="evidence" value="ECO:0007669"/>
    <property type="project" value="InterPro"/>
</dbReference>
<dbReference type="GO" id="GO:0016987">
    <property type="term" value="F:sigma factor activity"/>
    <property type="evidence" value="ECO:0007669"/>
    <property type="project" value="UniProtKB-KW"/>
</dbReference>
<evidence type="ECO:0000256" key="2">
    <source>
        <dbReference type="ARBA" id="ARBA00023082"/>
    </source>
</evidence>
<dbReference type="PANTHER" id="PTHR30385">
    <property type="entry name" value="SIGMA FACTOR F FLAGELLAR"/>
    <property type="match status" value="1"/>
</dbReference>
<comment type="caution">
    <text evidence="7">The sequence shown here is derived from an EMBL/GenBank/DDBJ whole genome shotgun (WGS) entry which is preliminary data.</text>
</comment>
<dbReference type="InterPro" id="IPR013324">
    <property type="entry name" value="RNA_pol_sigma_r3/r4-like"/>
</dbReference>
<protein>
    <submittedName>
        <fullName evidence="7">Uncharacterized protein</fullName>
    </submittedName>
</protein>
<keyword evidence="1" id="KW-0805">Transcription regulation</keyword>
<dbReference type="PATRIC" id="fig|135826.4.peg.2814"/>
<dbReference type="Gene3D" id="1.10.1740.10">
    <property type="match status" value="1"/>
</dbReference>
<keyword evidence="8" id="KW-1185">Reference proteome</keyword>
<dbReference type="OrthoDB" id="9783788at2"/>
<dbReference type="NCBIfam" id="TIGR02937">
    <property type="entry name" value="sigma70-ECF"/>
    <property type="match status" value="1"/>
</dbReference>
<dbReference type="Pfam" id="PF04542">
    <property type="entry name" value="Sigma70_r2"/>
    <property type="match status" value="1"/>
</dbReference>
<feature type="domain" description="RNA polymerase sigma-70 region 2" evidence="5">
    <location>
        <begin position="7"/>
        <end position="72"/>
    </location>
</feature>
<dbReference type="InterPro" id="IPR014284">
    <property type="entry name" value="RNA_pol_sigma-70_dom"/>
</dbReference>
<keyword evidence="4" id="KW-0804">Transcription</keyword>
<evidence type="ECO:0000256" key="4">
    <source>
        <dbReference type="ARBA" id="ARBA00023163"/>
    </source>
</evidence>
<dbReference type="AlphaFoldDB" id="A0A0C2VRT0"/>
<name>A0A0C2VRT0_9BACL</name>
<dbReference type="RefSeq" id="WP_041123332.1">
    <property type="nucleotide sequence ID" value="NZ_JXRQ01000025.1"/>
</dbReference>
<evidence type="ECO:0000256" key="1">
    <source>
        <dbReference type="ARBA" id="ARBA00023015"/>
    </source>
</evidence>
<dbReference type="InterPro" id="IPR013249">
    <property type="entry name" value="RNA_pol_sigma70_r4_t2"/>
</dbReference>
<dbReference type="Proteomes" id="UP000031950">
    <property type="component" value="Unassembled WGS sequence"/>
</dbReference>
<feature type="domain" description="RNA polymerase sigma factor 70 region 4 type 2" evidence="6">
    <location>
        <begin position="108"/>
        <end position="152"/>
    </location>
</feature>
<accession>A0A0C2VRT0</accession>
<dbReference type="SUPFAM" id="SSF88946">
    <property type="entry name" value="Sigma2 domain of RNA polymerase sigma factors"/>
    <property type="match status" value="1"/>
</dbReference>
<dbReference type="GO" id="GO:0003677">
    <property type="term" value="F:DNA binding"/>
    <property type="evidence" value="ECO:0007669"/>
    <property type="project" value="UniProtKB-KW"/>
</dbReference>
<sequence>MTFEQQYEQFEPMIFHMMKKLHITRDHDLYLQEGRIALWKASEKFDEENGEFAPFAYQYIRGGMLDLMRKQNKLLERETVKSDEYWQMNMDITEDRLLEIDMLAPYAEKLTAHQRKWFWHTFIDDMTVGEIAERHMVSVSAVKKWKKGAVERLRG</sequence>
<evidence type="ECO:0000313" key="8">
    <source>
        <dbReference type="Proteomes" id="UP000031950"/>
    </source>
</evidence>
<proteinExistence type="predicted"/>
<evidence type="ECO:0000256" key="3">
    <source>
        <dbReference type="ARBA" id="ARBA00023125"/>
    </source>
</evidence>